<proteinExistence type="inferred from homology"/>
<evidence type="ECO:0000313" key="5">
    <source>
        <dbReference type="Proteomes" id="UP001162483"/>
    </source>
</evidence>
<feature type="non-terminal residue" evidence="4">
    <location>
        <position position="1"/>
    </location>
</feature>
<evidence type="ECO:0000256" key="2">
    <source>
        <dbReference type="ARBA" id="ARBA00023239"/>
    </source>
</evidence>
<dbReference type="SUPFAM" id="SSF160920">
    <property type="entry name" value="PSTPO5379-like"/>
    <property type="match status" value="1"/>
</dbReference>
<dbReference type="PANTHER" id="PTHR32022:SF10">
    <property type="entry name" value="D-GLUTAMATE CYCLASE, MITOCHONDRIAL"/>
    <property type="match status" value="1"/>
</dbReference>
<dbReference type="EMBL" id="CATNWA010005984">
    <property type="protein sequence ID" value="CAI9551170.1"/>
    <property type="molecule type" value="Genomic_DNA"/>
</dbReference>
<dbReference type="InterPro" id="IPR038021">
    <property type="entry name" value="Putative_hydro-lyase"/>
</dbReference>
<evidence type="ECO:0000256" key="1">
    <source>
        <dbReference type="ARBA" id="ARBA00007896"/>
    </source>
</evidence>
<keyword evidence="3" id="KW-1133">Transmembrane helix</keyword>
<keyword evidence="3" id="KW-0812">Transmembrane</keyword>
<sequence length="209" mass="23516">VVGYNQANVVILHRSLADDFEKFCRANSGPLPLLYRSAPGEWKCPPLSTESDIRTDCPLYRRYENGTFTGSLANLENYSEQLKDMVTFYLGCSFSFESTVQKLGVPVRNVEQGRNVSMYKTTIPCHQVGNFSCNLVVTMRPIPQEKLDLAAIATQPMKQYHGAPIHIGSSGQWLEIWVLVVLRALYFILLSGSIFAFSGQGYHILFFFS</sequence>
<dbReference type="Gene3D" id="3.40.1640.10">
    <property type="entry name" value="PSTPO5379-like"/>
    <property type="match status" value="1"/>
</dbReference>
<accession>A0ABN9BTZ7</accession>
<dbReference type="Pfam" id="PF07286">
    <property type="entry name" value="D-Glu_cyclase"/>
    <property type="match status" value="1"/>
</dbReference>
<comment type="similarity">
    <text evidence="1">Belongs to the D-glutamate cyclase family.</text>
</comment>
<dbReference type="InterPro" id="IPR009906">
    <property type="entry name" value="D-Glu_cyclase"/>
</dbReference>
<keyword evidence="2" id="KW-0456">Lyase</keyword>
<keyword evidence="5" id="KW-1185">Reference proteome</keyword>
<keyword evidence="3" id="KW-0472">Membrane</keyword>
<name>A0ABN9BTZ7_9NEOB</name>
<protein>
    <submittedName>
        <fullName evidence="4">Uncharacterized protein</fullName>
    </submittedName>
</protein>
<feature type="transmembrane region" description="Helical" evidence="3">
    <location>
        <begin position="176"/>
        <end position="197"/>
    </location>
</feature>
<comment type="caution">
    <text evidence="4">The sequence shown here is derived from an EMBL/GenBank/DDBJ whole genome shotgun (WGS) entry which is preliminary data.</text>
</comment>
<evidence type="ECO:0000313" key="4">
    <source>
        <dbReference type="EMBL" id="CAI9551170.1"/>
    </source>
</evidence>
<reference evidence="4" key="1">
    <citation type="submission" date="2023-05" db="EMBL/GenBank/DDBJ databases">
        <authorList>
            <person name="Stuckert A."/>
        </authorList>
    </citation>
    <scope>NUCLEOTIDE SEQUENCE</scope>
</reference>
<gene>
    <name evidence="4" type="ORF">SPARVUS_LOCUS3696133</name>
</gene>
<organism evidence="4 5">
    <name type="scientific">Staurois parvus</name>
    <dbReference type="NCBI Taxonomy" id="386267"/>
    <lineage>
        <taxon>Eukaryota</taxon>
        <taxon>Metazoa</taxon>
        <taxon>Chordata</taxon>
        <taxon>Craniata</taxon>
        <taxon>Vertebrata</taxon>
        <taxon>Euteleostomi</taxon>
        <taxon>Amphibia</taxon>
        <taxon>Batrachia</taxon>
        <taxon>Anura</taxon>
        <taxon>Neobatrachia</taxon>
        <taxon>Ranoidea</taxon>
        <taxon>Ranidae</taxon>
        <taxon>Staurois</taxon>
    </lineage>
</organism>
<evidence type="ECO:0000256" key="3">
    <source>
        <dbReference type="SAM" id="Phobius"/>
    </source>
</evidence>
<dbReference type="PANTHER" id="PTHR32022">
    <property type="entry name" value="D-GLUTAMATE CYCLASE, MITOCHONDRIAL"/>
    <property type="match status" value="1"/>
</dbReference>
<dbReference type="Proteomes" id="UP001162483">
    <property type="component" value="Unassembled WGS sequence"/>
</dbReference>